<dbReference type="InterPro" id="IPR009594">
    <property type="entry name" value="Tscrpt_reg_HTH_AraC_N"/>
</dbReference>
<gene>
    <name evidence="4" type="ORF">WQQ_44170</name>
</gene>
<dbReference type="SUPFAM" id="SSF46689">
    <property type="entry name" value="Homeodomain-like"/>
    <property type="match status" value="2"/>
</dbReference>
<evidence type="ECO:0000256" key="1">
    <source>
        <dbReference type="ARBA" id="ARBA00023015"/>
    </source>
</evidence>
<dbReference type="Gene3D" id="1.10.10.60">
    <property type="entry name" value="Homeodomain-like"/>
    <property type="match status" value="2"/>
</dbReference>
<keyword evidence="5" id="KW-1185">Reference proteome</keyword>
<dbReference type="Proteomes" id="UP000003704">
    <property type="component" value="Unassembled WGS sequence"/>
</dbReference>
<dbReference type="SMART" id="SM00342">
    <property type="entry name" value="HTH_ARAC"/>
    <property type="match status" value="1"/>
</dbReference>
<dbReference type="PATRIC" id="fig|1172194.4.peg.4282"/>
<protein>
    <submittedName>
        <fullName evidence="4">AraC-like transcriptional regulator</fullName>
    </submittedName>
</protein>
<dbReference type="PANTHER" id="PTHR43436:SF1">
    <property type="entry name" value="TRANSCRIPTIONAL REGULATORY PROTEIN"/>
    <property type="match status" value="1"/>
</dbReference>
<dbReference type="PANTHER" id="PTHR43436">
    <property type="entry name" value="ARAC-FAMILY TRANSCRIPTIONAL REGULATOR"/>
    <property type="match status" value="1"/>
</dbReference>
<sequence length="311" mass="34440">MNADLEQRAQAFADAIGRAMPDDGLAQTAIPGLWLIRSSQPTEPLQVLHEPAVCIIAQGAKQVMLADRSYAYDPAKYLVVSVDLPLSGHVTQASEQVPYLCMRLDLDPVLLASVMMERGLDRARETGIGRGLLLSATEPELIDASTRLVRLLQAPGDIGFLAPLVVREIYYRLMLGEQGESIRRIAVAESRTQRISRSIVWIKTHYSQPFSVETLARQAGMSPSAFHQSFKAVTSMSPLQFQKQLRLQEARRLMIGKAIDAARAGFEVGYESASQFTREYRRLFGQPPARDVARFRERDAGALPIAANSML</sequence>
<evidence type="ECO:0000313" key="5">
    <source>
        <dbReference type="Proteomes" id="UP000003704"/>
    </source>
</evidence>
<evidence type="ECO:0000259" key="3">
    <source>
        <dbReference type="PROSITE" id="PS01124"/>
    </source>
</evidence>
<dbReference type="EMBL" id="AKGD01000004">
    <property type="protein sequence ID" value="EIT67982.1"/>
    <property type="molecule type" value="Genomic_DNA"/>
</dbReference>
<name>I7Z8M2_9GAMM</name>
<dbReference type="Pfam" id="PF12833">
    <property type="entry name" value="HTH_18"/>
    <property type="match status" value="1"/>
</dbReference>
<keyword evidence="1" id="KW-0805">Transcription regulation</keyword>
<accession>I7Z8M2</accession>
<dbReference type="InterPro" id="IPR009057">
    <property type="entry name" value="Homeodomain-like_sf"/>
</dbReference>
<feature type="domain" description="HTH araC/xylS-type" evidence="3">
    <location>
        <begin position="196"/>
        <end position="294"/>
    </location>
</feature>
<dbReference type="GO" id="GO:0043565">
    <property type="term" value="F:sequence-specific DNA binding"/>
    <property type="evidence" value="ECO:0007669"/>
    <property type="project" value="InterPro"/>
</dbReference>
<dbReference type="OrthoDB" id="34150at2"/>
<dbReference type="RefSeq" id="WP_007187352.1">
    <property type="nucleotide sequence ID" value="NZ_AKGD01000004.1"/>
</dbReference>
<evidence type="ECO:0000256" key="2">
    <source>
        <dbReference type="ARBA" id="ARBA00023163"/>
    </source>
</evidence>
<dbReference type="InterPro" id="IPR018060">
    <property type="entry name" value="HTH_AraC"/>
</dbReference>
<comment type="caution">
    <text evidence="4">The sequence shown here is derived from an EMBL/GenBank/DDBJ whole genome shotgun (WGS) entry which is preliminary data.</text>
</comment>
<dbReference type="GO" id="GO:0003700">
    <property type="term" value="F:DNA-binding transcription factor activity"/>
    <property type="evidence" value="ECO:0007669"/>
    <property type="project" value="InterPro"/>
</dbReference>
<organism evidence="4 5">
    <name type="scientific">Hydrocarboniphaga effusa AP103</name>
    <dbReference type="NCBI Taxonomy" id="1172194"/>
    <lineage>
        <taxon>Bacteria</taxon>
        <taxon>Pseudomonadati</taxon>
        <taxon>Pseudomonadota</taxon>
        <taxon>Gammaproteobacteria</taxon>
        <taxon>Nevskiales</taxon>
        <taxon>Nevskiaceae</taxon>
        <taxon>Hydrocarboniphaga</taxon>
    </lineage>
</organism>
<dbReference type="AlphaFoldDB" id="I7Z8M2"/>
<proteinExistence type="predicted"/>
<keyword evidence="2" id="KW-0804">Transcription</keyword>
<evidence type="ECO:0000313" key="4">
    <source>
        <dbReference type="EMBL" id="EIT67982.1"/>
    </source>
</evidence>
<dbReference type="STRING" id="1172194.WQQ_44170"/>
<reference evidence="4 5" key="1">
    <citation type="journal article" date="2012" name="J. Bacteriol.">
        <title>Genome Sequence of n-Alkane-Degrading Hydrocarboniphaga effusa Strain AP103T (ATCC BAA-332T).</title>
        <authorList>
            <person name="Chang H.K."/>
            <person name="Zylstra G.J."/>
            <person name="Chae J.C."/>
        </authorList>
    </citation>
    <scope>NUCLEOTIDE SEQUENCE [LARGE SCALE GENOMIC DNA]</scope>
    <source>
        <strain evidence="4 5">AP103</strain>
    </source>
</reference>
<dbReference type="PROSITE" id="PS01124">
    <property type="entry name" value="HTH_ARAC_FAMILY_2"/>
    <property type="match status" value="1"/>
</dbReference>
<dbReference type="Pfam" id="PF06719">
    <property type="entry name" value="AraC_N"/>
    <property type="match status" value="1"/>
</dbReference>